<protein>
    <submittedName>
        <fullName evidence="1">Uncharacterized protein</fullName>
    </submittedName>
</protein>
<keyword evidence="2" id="KW-1185">Reference proteome</keyword>
<sequence length="59" mass="6528">MQNPFRFVVSGGNPSGVAETLGLALTFTPLRIADKDLLSGMRFKKMTALIFGSFYQEKE</sequence>
<proteinExistence type="predicted"/>
<dbReference type="EMBL" id="JBHUDG010000039">
    <property type="protein sequence ID" value="MFD1631051.1"/>
    <property type="molecule type" value="Genomic_DNA"/>
</dbReference>
<name>A0ABW4IE70_9SPHI</name>
<comment type="caution">
    <text evidence="1">The sequence shown here is derived from an EMBL/GenBank/DDBJ whole genome shotgun (WGS) entry which is preliminary data.</text>
</comment>
<dbReference type="RefSeq" id="WP_379663423.1">
    <property type="nucleotide sequence ID" value="NZ_JBHUDG010000039.1"/>
</dbReference>
<organism evidence="1 2">
    <name type="scientific">Pseudopedobacter beijingensis</name>
    <dbReference type="NCBI Taxonomy" id="1207056"/>
    <lineage>
        <taxon>Bacteria</taxon>
        <taxon>Pseudomonadati</taxon>
        <taxon>Bacteroidota</taxon>
        <taxon>Sphingobacteriia</taxon>
        <taxon>Sphingobacteriales</taxon>
        <taxon>Sphingobacteriaceae</taxon>
        <taxon>Pseudopedobacter</taxon>
    </lineage>
</organism>
<accession>A0ABW4IE70</accession>
<evidence type="ECO:0000313" key="2">
    <source>
        <dbReference type="Proteomes" id="UP001597118"/>
    </source>
</evidence>
<reference evidence="2" key="1">
    <citation type="journal article" date="2019" name="Int. J. Syst. Evol. Microbiol.">
        <title>The Global Catalogue of Microorganisms (GCM) 10K type strain sequencing project: providing services to taxonomists for standard genome sequencing and annotation.</title>
        <authorList>
            <consortium name="The Broad Institute Genomics Platform"/>
            <consortium name="The Broad Institute Genome Sequencing Center for Infectious Disease"/>
            <person name="Wu L."/>
            <person name="Ma J."/>
        </authorList>
    </citation>
    <scope>NUCLEOTIDE SEQUENCE [LARGE SCALE GENOMIC DNA]</scope>
    <source>
        <strain evidence="2">CCUG 53762</strain>
    </source>
</reference>
<gene>
    <name evidence="1" type="ORF">ACFSAH_14330</name>
</gene>
<evidence type="ECO:0000313" key="1">
    <source>
        <dbReference type="EMBL" id="MFD1631051.1"/>
    </source>
</evidence>
<dbReference type="Proteomes" id="UP001597118">
    <property type="component" value="Unassembled WGS sequence"/>
</dbReference>